<protein>
    <submittedName>
        <fullName evidence="2">Uncharacterized protein</fullName>
    </submittedName>
</protein>
<keyword evidence="3" id="KW-1185">Reference proteome</keyword>
<evidence type="ECO:0000313" key="3">
    <source>
        <dbReference type="Proteomes" id="UP001454036"/>
    </source>
</evidence>
<sequence length="119" mass="13546">MGNERVTRQQSRHDAPAPVVVAPVTPTDVMAALQRQVDALSARVDGQDLEEVNERAYKYKRIEEAEKIAEKGRGKRQVEDHRCQSPKPKRRSAFDRIRAPDRAYSRADLPRGSPFSHLQ</sequence>
<dbReference type="Proteomes" id="UP001454036">
    <property type="component" value="Unassembled WGS sequence"/>
</dbReference>
<reference evidence="2 3" key="1">
    <citation type="submission" date="2024-01" db="EMBL/GenBank/DDBJ databases">
        <title>The complete chloroplast genome sequence of Lithospermum erythrorhizon: insights into the phylogenetic relationship among Boraginaceae species and the maternal lineages of purple gromwells.</title>
        <authorList>
            <person name="Okada T."/>
            <person name="Watanabe K."/>
        </authorList>
    </citation>
    <scope>NUCLEOTIDE SEQUENCE [LARGE SCALE GENOMIC DNA]</scope>
</reference>
<name>A0AAV3RXV4_LITER</name>
<feature type="region of interest" description="Disordered" evidence="1">
    <location>
        <begin position="69"/>
        <end position="119"/>
    </location>
</feature>
<accession>A0AAV3RXV4</accession>
<gene>
    <name evidence="2" type="ORF">LIER_31954</name>
</gene>
<dbReference type="EMBL" id="BAABME010012065">
    <property type="protein sequence ID" value="GAA0184666.1"/>
    <property type="molecule type" value="Genomic_DNA"/>
</dbReference>
<evidence type="ECO:0000313" key="2">
    <source>
        <dbReference type="EMBL" id="GAA0184666.1"/>
    </source>
</evidence>
<dbReference type="AlphaFoldDB" id="A0AAV3RXV4"/>
<organism evidence="2 3">
    <name type="scientific">Lithospermum erythrorhizon</name>
    <name type="common">Purple gromwell</name>
    <name type="synonym">Lithospermum officinale var. erythrorhizon</name>
    <dbReference type="NCBI Taxonomy" id="34254"/>
    <lineage>
        <taxon>Eukaryota</taxon>
        <taxon>Viridiplantae</taxon>
        <taxon>Streptophyta</taxon>
        <taxon>Embryophyta</taxon>
        <taxon>Tracheophyta</taxon>
        <taxon>Spermatophyta</taxon>
        <taxon>Magnoliopsida</taxon>
        <taxon>eudicotyledons</taxon>
        <taxon>Gunneridae</taxon>
        <taxon>Pentapetalae</taxon>
        <taxon>asterids</taxon>
        <taxon>lamiids</taxon>
        <taxon>Boraginales</taxon>
        <taxon>Boraginaceae</taxon>
        <taxon>Boraginoideae</taxon>
        <taxon>Lithospermeae</taxon>
        <taxon>Lithospermum</taxon>
    </lineage>
</organism>
<proteinExistence type="predicted"/>
<comment type="caution">
    <text evidence="2">The sequence shown here is derived from an EMBL/GenBank/DDBJ whole genome shotgun (WGS) entry which is preliminary data.</text>
</comment>
<evidence type="ECO:0000256" key="1">
    <source>
        <dbReference type="SAM" id="MobiDB-lite"/>
    </source>
</evidence>
<feature type="compositionally biased region" description="Basic and acidic residues" evidence="1">
    <location>
        <begin position="92"/>
        <end position="109"/>
    </location>
</feature>
<feature type="compositionally biased region" description="Basic and acidic residues" evidence="1">
    <location>
        <begin position="69"/>
        <end position="83"/>
    </location>
</feature>